<proteinExistence type="inferred from homology"/>
<evidence type="ECO:0000313" key="7">
    <source>
        <dbReference type="EMBL" id="KXB01040.1"/>
    </source>
</evidence>
<evidence type="ECO:0000256" key="5">
    <source>
        <dbReference type="ARBA" id="ARBA00035377"/>
    </source>
</evidence>
<dbReference type="CDD" id="cd00513">
    <property type="entry name" value="Ribosomal_L32_L32e"/>
    <property type="match status" value="1"/>
</dbReference>
<dbReference type="EMBL" id="LHXV01000029">
    <property type="protein sequence ID" value="KXB01040.1"/>
    <property type="molecule type" value="Genomic_DNA"/>
</dbReference>
<evidence type="ECO:0000256" key="6">
    <source>
        <dbReference type="SAM" id="MobiDB-lite"/>
    </source>
</evidence>
<reference evidence="7 8" key="1">
    <citation type="journal article" date="2016" name="Sci. Rep.">
        <title>Metabolic traits of an uncultured archaeal lineage -MSBL1- from brine pools of the Red Sea.</title>
        <authorList>
            <person name="Mwirichia R."/>
            <person name="Alam I."/>
            <person name="Rashid M."/>
            <person name="Vinu M."/>
            <person name="Ba-Alawi W."/>
            <person name="Anthony Kamau A."/>
            <person name="Kamanda Ngugi D."/>
            <person name="Goker M."/>
            <person name="Klenk H.P."/>
            <person name="Bajic V."/>
            <person name="Stingl U."/>
        </authorList>
    </citation>
    <scope>NUCLEOTIDE SEQUENCE [LARGE SCALE GENOMIC DNA]</scope>
    <source>
        <strain evidence="7">SCGC-AAA259O05</strain>
    </source>
</reference>
<name>A0A133V3M7_9EURY</name>
<sequence length="125" mass="14383">MGKKKFKRQGSSDYKRVDDKWRKPKGMDSKMRIEKKGKPSLPKVGYKKPESERGFHPSGFREVLVKNPQEVEEVDPQTEAARIASSVGKRKRQQIVETAEERGVKVLNAKRRERNEAEDAEEISS</sequence>
<dbReference type="SUPFAM" id="SSF52042">
    <property type="entry name" value="Ribosomal protein L32e"/>
    <property type="match status" value="1"/>
</dbReference>
<dbReference type="Proteomes" id="UP000070344">
    <property type="component" value="Unassembled WGS sequence"/>
</dbReference>
<dbReference type="GO" id="GO:0003735">
    <property type="term" value="F:structural constituent of ribosome"/>
    <property type="evidence" value="ECO:0007669"/>
    <property type="project" value="InterPro"/>
</dbReference>
<dbReference type="InterPro" id="IPR036351">
    <property type="entry name" value="Ribosomal_eL32_sf"/>
</dbReference>
<dbReference type="PANTHER" id="PTHR23413:SF1">
    <property type="entry name" value="RIBOSOMAL PROTEIN L32"/>
    <property type="match status" value="1"/>
</dbReference>
<evidence type="ECO:0000256" key="1">
    <source>
        <dbReference type="ARBA" id="ARBA00008431"/>
    </source>
</evidence>
<feature type="compositionally biased region" description="Basic and acidic residues" evidence="6">
    <location>
        <begin position="13"/>
        <end position="37"/>
    </location>
</feature>
<keyword evidence="8" id="KW-1185">Reference proteome</keyword>
<accession>A0A133V3M7</accession>
<evidence type="ECO:0000313" key="8">
    <source>
        <dbReference type="Proteomes" id="UP000070344"/>
    </source>
</evidence>
<dbReference type="GO" id="GO:0006412">
    <property type="term" value="P:translation"/>
    <property type="evidence" value="ECO:0007669"/>
    <property type="project" value="InterPro"/>
</dbReference>
<dbReference type="PANTHER" id="PTHR23413">
    <property type="entry name" value="60S RIBOSOMAL PROTEIN L32 AND DNA-DIRECTED RNA POLYMERASE II, SUBUNIT N"/>
    <property type="match status" value="1"/>
</dbReference>
<dbReference type="NCBIfam" id="NF006332">
    <property type="entry name" value="PRK08562.1"/>
    <property type="match status" value="1"/>
</dbReference>
<dbReference type="AlphaFoldDB" id="A0A133V3M7"/>
<evidence type="ECO:0000256" key="2">
    <source>
        <dbReference type="ARBA" id="ARBA00022980"/>
    </source>
</evidence>
<evidence type="ECO:0000256" key="4">
    <source>
        <dbReference type="ARBA" id="ARBA00035229"/>
    </source>
</evidence>
<dbReference type="SMART" id="SM01393">
    <property type="entry name" value="Ribosomal_L32e"/>
    <property type="match status" value="1"/>
</dbReference>
<dbReference type="Pfam" id="PF01655">
    <property type="entry name" value="Ribosomal_L32e"/>
    <property type="match status" value="1"/>
</dbReference>
<comment type="caution">
    <text evidence="7">The sequence shown here is derived from an EMBL/GenBank/DDBJ whole genome shotgun (WGS) entry which is preliminary data.</text>
</comment>
<keyword evidence="2 7" id="KW-0689">Ribosomal protein</keyword>
<keyword evidence="3" id="KW-0687">Ribonucleoprotein</keyword>
<comment type="similarity">
    <text evidence="1">Belongs to the eukaryotic ribosomal protein eL32 family.</text>
</comment>
<dbReference type="InterPro" id="IPR023654">
    <property type="entry name" value="Ribosomal_eL32_arc"/>
</dbReference>
<evidence type="ECO:0000256" key="3">
    <source>
        <dbReference type="ARBA" id="ARBA00023274"/>
    </source>
</evidence>
<gene>
    <name evidence="7" type="ORF">AKJ41_02885</name>
</gene>
<organism evidence="7 8">
    <name type="scientific">candidate division MSBL1 archaeon SCGC-AAA259O05</name>
    <dbReference type="NCBI Taxonomy" id="1698271"/>
    <lineage>
        <taxon>Archaea</taxon>
        <taxon>Methanobacteriati</taxon>
        <taxon>Methanobacteriota</taxon>
        <taxon>candidate division MSBL1</taxon>
    </lineage>
</organism>
<feature type="region of interest" description="Disordered" evidence="6">
    <location>
        <begin position="71"/>
        <end position="94"/>
    </location>
</feature>
<dbReference type="GO" id="GO:0022625">
    <property type="term" value="C:cytosolic large ribosomal subunit"/>
    <property type="evidence" value="ECO:0007669"/>
    <property type="project" value="TreeGrafter"/>
</dbReference>
<dbReference type="InterPro" id="IPR001515">
    <property type="entry name" value="Ribosomal_eL32"/>
</dbReference>
<feature type="region of interest" description="Disordered" evidence="6">
    <location>
        <begin position="1"/>
        <end position="58"/>
    </location>
</feature>
<protein>
    <recommendedName>
        <fullName evidence="4">Large ribosomal subunit protein eL32</fullName>
    </recommendedName>
    <alternativeName>
        <fullName evidence="5">50S ribosomal protein L32e</fullName>
    </alternativeName>
</protein>